<dbReference type="OrthoDB" id="9810477at2"/>
<evidence type="ECO:0000259" key="2">
    <source>
        <dbReference type="Pfam" id="PF01551"/>
    </source>
</evidence>
<dbReference type="FunFam" id="2.70.70.10:FF:000006">
    <property type="entry name" value="M23 family peptidase"/>
    <property type="match status" value="1"/>
</dbReference>
<gene>
    <name evidence="3" type="ORF">CW751_13575</name>
</gene>
<evidence type="ECO:0000313" key="4">
    <source>
        <dbReference type="Proteomes" id="UP000236654"/>
    </source>
</evidence>
<comment type="caution">
    <text evidence="3">The sequence shown here is derived from an EMBL/GenBank/DDBJ whole genome shotgun (WGS) entry which is preliminary data.</text>
</comment>
<feature type="domain" description="M23ase beta-sheet core" evidence="2">
    <location>
        <begin position="200"/>
        <end position="295"/>
    </location>
</feature>
<feature type="transmembrane region" description="Helical" evidence="1">
    <location>
        <begin position="26"/>
        <end position="49"/>
    </location>
</feature>
<dbReference type="AlphaFoldDB" id="A0A2I0R039"/>
<evidence type="ECO:0000313" key="3">
    <source>
        <dbReference type="EMBL" id="PKR79750.1"/>
    </source>
</evidence>
<dbReference type="GO" id="GO:0004222">
    <property type="term" value="F:metalloendopeptidase activity"/>
    <property type="evidence" value="ECO:0007669"/>
    <property type="project" value="TreeGrafter"/>
</dbReference>
<dbReference type="InterPro" id="IPR016047">
    <property type="entry name" value="M23ase_b-sheet_dom"/>
</dbReference>
<organism evidence="3 4">
    <name type="scientific">Brumimicrobium salinarum</name>
    <dbReference type="NCBI Taxonomy" id="2058658"/>
    <lineage>
        <taxon>Bacteria</taxon>
        <taxon>Pseudomonadati</taxon>
        <taxon>Bacteroidota</taxon>
        <taxon>Flavobacteriia</taxon>
        <taxon>Flavobacteriales</taxon>
        <taxon>Crocinitomicaceae</taxon>
        <taxon>Brumimicrobium</taxon>
    </lineage>
</organism>
<dbReference type="CDD" id="cd12797">
    <property type="entry name" value="M23_peptidase"/>
    <property type="match status" value="1"/>
</dbReference>
<sequence>MSKTKFRYNPKTLSYEKVRRSVGERVLRGIIFIAPTITLSIILGFVFAYRIESPKEKALQNEVETLKAEFAIVQERMQLVDQVTESIKQRDEDLYRTALGASSFPDELRLMGVGGSDAYKSYKNKSNSELLIATFSKLDQLERKLNAQSLSFKELAKLAKEREKRLASLPAIQPVNNKELKRMASGYGWRIDPVYGTRKMHWGTDFTAKVGTDIYATGDGVVEITRVNSWGYGREIVINHGFGYKTRYAHLSSFLVEVGDTVKRGDLIGLVGNTGKSTGAHLHYEVEKDGHKVNPINYFHSDLTPEQYEKIVEISNNALKSMD</sequence>
<dbReference type="Gene3D" id="2.70.70.10">
    <property type="entry name" value="Glucose Permease (Domain IIA)"/>
    <property type="match status" value="1"/>
</dbReference>
<name>A0A2I0R039_9FLAO</name>
<accession>A0A2I0R039</accession>
<evidence type="ECO:0000256" key="1">
    <source>
        <dbReference type="SAM" id="Phobius"/>
    </source>
</evidence>
<keyword evidence="1" id="KW-1133">Transmembrane helix</keyword>
<protein>
    <submittedName>
        <fullName evidence="3">Peptidase M23</fullName>
    </submittedName>
</protein>
<dbReference type="InterPro" id="IPR011055">
    <property type="entry name" value="Dup_hybrid_motif"/>
</dbReference>
<proteinExistence type="predicted"/>
<reference evidence="3 4" key="1">
    <citation type="submission" date="2017-12" db="EMBL/GenBank/DDBJ databases">
        <title>The draft genome sequence of Brumimicrobium saltpan LHR20.</title>
        <authorList>
            <person name="Do Z.-J."/>
            <person name="Luo H.-R."/>
        </authorList>
    </citation>
    <scope>NUCLEOTIDE SEQUENCE [LARGE SCALE GENOMIC DNA]</scope>
    <source>
        <strain evidence="3 4">LHR20</strain>
    </source>
</reference>
<keyword evidence="1" id="KW-0812">Transmembrane</keyword>
<dbReference type="Pfam" id="PF01551">
    <property type="entry name" value="Peptidase_M23"/>
    <property type="match status" value="1"/>
</dbReference>
<dbReference type="Proteomes" id="UP000236654">
    <property type="component" value="Unassembled WGS sequence"/>
</dbReference>
<keyword evidence="1" id="KW-0472">Membrane</keyword>
<dbReference type="SUPFAM" id="SSF51261">
    <property type="entry name" value="Duplicated hybrid motif"/>
    <property type="match status" value="1"/>
</dbReference>
<dbReference type="PANTHER" id="PTHR21666:SF286">
    <property type="entry name" value="LIPOPROTEIN NLPD"/>
    <property type="match status" value="1"/>
</dbReference>
<dbReference type="PANTHER" id="PTHR21666">
    <property type="entry name" value="PEPTIDASE-RELATED"/>
    <property type="match status" value="1"/>
</dbReference>
<dbReference type="RefSeq" id="WP_101335576.1">
    <property type="nucleotide sequence ID" value="NZ_PJNI01000019.1"/>
</dbReference>
<dbReference type="InterPro" id="IPR050570">
    <property type="entry name" value="Cell_wall_metabolism_enzyme"/>
</dbReference>
<dbReference type="EMBL" id="PJNI01000019">
    <property type="protein sequence ID" value="PKR79750.1"/>
    <property type="molecule type" value="Genomic_DNA"/>
</dbReference>
<keyword evidence="4" id="KW-1185">Reference proteome</keyword>